<keyword evidence="3 5" id="KW-1133">Transmembrane helix</keyword>
<dbReference type="GO" id="GO:0140410">
    <property type="term" value="F:monoatomic cation:bicarbonate symporter activity"/>
    <property type="evidence" value="ECO:0007669"/>
    <property type="project" value="TreeGrafter"/>
</dbReference>
<evidence type="ECO:0000256" key="3">
    <source>
        <dbReference type="ARBA" id="ARBA00022989"/>
    </source>
</evidence>
<dbReference type="PANTHER" id="PTHR12191">
    <property type="entry name" value="SOLUTE CARRIER FAMILY 39"/>
    <property type="match status" value="1"/>
</dbReference>
<dbReference type="GO" id="GO:0071578">
    <property type="term" value="P:zinc ion import across plasma membrane"/>
    <property type="evidence" value="ECO:0007669"/>
    <property type="project" value="TreeGrafter"/>
</dbReference>
<protein>
    <submittedName>
        <fullName evidence="6">Metal cation transporter, ZIP family</fullName>
    </submittedName>
</protein>
<dbReference type="AlphaFoldDB" id="A0A0G1S379"/>
<gene>
    <name evidence="6" type="ORF">UX87_C0016G0007</name>
</gene>
<evidence type="ECO:0000256" key="5">
    <source>
        <dbReference type="SAM" id="Phobius"/>
    </source>
</evidence>
<keyword evidence="4 5" id="KW-0472">Membrane</keyword>
<evidence type="ECO:0000256" key="1">
    <source>
        <dbReference type="ARBA" id="ARBA00004141"/>
    </source>
</evidence>
<sequence length="249" mass="27084">MTLLGIILLWSLVGSIFSLVGGILLTFKKSKFSHSQSLVMISFAAGVLLSTAFLDLLPEAAEMGIQWPFVLGGIVFLFVFEKVLNWHHHDIADEQVTQTPALITLGDTVHNLIDGMVIAGAFLVSIPSGIVISLAVAAHEIPHEMADFGVLLSKGWSRTKTIAVNVLSAMVSLVGAVGFYFIGSRAEFILPYLLSFSAGSFIYLACSDLIPELHHCHGDECDIKNSWWQIPVFLLGIFVVWSLITLLEG</sequence>
<dbReference type="Proteomes" id="UP000034364">
    <property type="component" value="Unassembled WGS sequence"/>
</dbReference>
<feature type="transmembrane region" description="Helical" evidence="5">
    <location>
        <begin position="162"/>
        <end position="182"/>
    </location>
</feature>
<feature type="transmembrane region" description="Helical" evidence="5">
    <location>
        <begin position="63"/>
        <end position="80"/>
    </location>
</feature>
<organism evidence="6 7">
    <name type="scientific">Candidatus Amesbacteria bacterium GW2011_GWA1_47_16</name>
    <dbReference type="NCBI Taxonomy" id="1618353"/>
    <lineage>
        <taxon>Bacteria</taxon>
        <taxon>Candidatus Amesiibacteriota</taxon>
    </lineage>
</organism>
<feature type="transmembrane region" description="Helical" evidence="5">
    <location>
        <begin position="188"/>
        <end position="206"/>
    </location>
</feature>
<feature type="transmembrane region" description="Helical" evidence="5">
    <location>
        <begin position="227"/>
        <end position="247"/>
    </location>
</feature>
<dbReference type="InterPro" id="IPR050799">
    <property type="entry name" value="ZIP_Transporter"/>
</dbReference>
<dbReference type="GO" id="GO:0030003">
    <property type="term" value="P:intracellular monoatomic cation homeostasis"/>
    <property type="evidence" value="ECO:0007669"/>
    <property type="project" value="TreeGrafter"/>
</dbReference>
<evidence type="ECO:0000256" key="2">
    <source>
        <dbReference type="ARBA" id="ARBA00022692"/>
    </source>
</evidence>
<evidence type="ECO:0000313" key="7">
    <source>
        <dbReference type="Proteomes" id="UP000034364"/>
    </source>
</evidence>
<dbReference type="EMBL" id="LCNV01000016">
    <property type="protein sequence ID" value="KKU63846.1"/>
    <property type="molecule type" value="Genomic_DNA"/>
</dbReference>
<keyword evidence="2 5" id="KW-0812">Transmembrane</keyword>
<proteinExistence type="predicted"/>
<dbReference type="GO" id="GO:0005385">
    <property type="term" value="F:zinc ion transmembrane transporter activity"/>
    <property type="evidence" value="ECO:0007669"/>
    <property type="project" value="TreeGrafter"/>
</dbReference>
<dbReference type="GO" id="GO:0005886">
    <property type="term" value="C:plasma membrane"/>
    <property type="evidence" value="ECO:0007669"/>
    <property type="project" value="TreeGrafter"/>
</dbReference>
<evidence type="ECO:0000256" key="4">
    <source>
        <dbReference type="ARBA" id="ARBA00023136"/>
    </source>
</evidence>
<feature type="transmembrane region" description="Helical" evidence="5">
    <location>
        <begin position="38"/>
        <end position="57"/>
    </location>
</feature>
<evidence type="ECO:0000313" key="6">
    <source>
        <dbReference type="EMBL" id="KKU63846.1"/>
    </source>
</evidence>
<dbReference type="PANTHER" id="PTHR12191:SF31">
    <property type="entry name" value="IP18018P"/>
    <property type="match status" value="1"/>
</dbReference>
<feature type="transmembrane region" description="Helical" evidence="5">
    <location>
        <begin position="6"/>
        <end position="26"/>
    </location>
</feature>
<comment type="subcellular location">
    <subcellularLocation>
        <location evidence="1">Membrane</location>
        <topology evidence="1">Multi-pass membrane protein</topology>
    </subcellularLocation>
</comment>
<name>A0A0G1S379_9BACT</name>
<reference evidence="6 7" key="1">
    <citation type="journal article" date="2015" name="Nature">
        <title>rRNA introns, odd ribosomes, and small enigmatic genomes across a large radiation of phyla.</title>
        <authorList>
            <person name="Brown C.T."/>
            <person name="Hug L.A."/>
            <person name="Thomas B.C."/>
            <person name="Sharon I."/>
            <person name="Castelle C.J."/>
            <person name="Singh A."/>
            <person name="Wilkins M.J."/>
            <person name="Williams K.H."/>
            <person name="Banfield J.F."/>
        </authorList>
    </citation>
    <scope>NUCLEOTIDE SEQUENCE [LARGE SCALE GENOMIC DNA]</scope>
</reference>
<dbReference type="Pfam" id="PF02535">
    <property type="entry name" value="Zip"/>
    <property type="match status" value="1"/>
</dbReference>
<accession>A0A0G1S379</accession>
<comment type="caution">
    <text evidence="6">The sequence shown here is derived from an EMBL/GenBank/DDBJ whole genome shotgun (WGS) entry which is preliminary data.</text>
</comment>
<dbReference type="InterPro" id="IPR003689">
    <property type="entry name" value="ZIP"/>
</dbReference>